<dbReference type="InterPro" id="IPR029479">
    <property type="entry name" value="Nitroreductase"/>
</dbReference>
<dbReference type="GO" id="GO:0016491">
    <property type="term" value="F:oxidoreductase activity"/>
    <property type="evidence" value="ECO:0007669"/>
    <property type="project" value="UniProtKB-KW"/>
</dbReference>
<dbReference type="CDD" id="cd02137">
    <property type="entry name" value="MhqN-like"/>
    <property type="match status" value="1"/>
</dbReference>
<dbReference type="STRING" id="708126.BW727_100852"/>
<organism evidence="4 5">
    <name type="scientific">Jeotgalibaca dankookensis</name>
    <dbReference type="NCBI Taxonomy" id="708126"/>
    <lineage>
        <taxon>Bacteria</taxon>
        <taxon>Bacillati</taxon>
        <taxon>Bacillota</taxon>
        <taxon>Bacilli</taxon>
        <taxon>Lactobacillales</taxon>
        <taxon>Carnobacteriaceae</taxon>
        <taxon>Jeotgalibaca</taxon>
    </lineage>
</organism>
<evidence type="ECO:0000313" key="5">
    <source>
        <dbReference type="Proteomes" id="UP000188993"/>
    </source>
</evidence>
<keyword evidence="5" id="KW-1185">Reference proteome</keyword>
<dbReference type="Proteomes" id="UP000188993">
    <property type="component" value="Chromosome"/>
</dbReference>
<dbReference type="SUPFAM" id="SSF55469">
    <property type="entry name" value="FMN-dependent nitroreductase-like"/>
    <property type="match status" value="1"/>
</dbReference>
<proteinExistence type="inferred from homology"/>
<gene>
    <name evidence="4" type="primary">yodC</name>
    <name evidence="4" type="ORF">BW727_100852</name>
</gene>
<sequence>MTDSAGRRSIRRYNPDVKIPKEEMLTIIQEATRAPSAVNMQSWRFVVVESEEGKEQLTPFIRRNISQNESAAAMILVFGDLQCYEYGEEIYNQAVNEKKMTPETRDDQLGRIIPHYRNFSKEKMEKVVTIDAGLVAMQLMLVARNHHYDTCPITGFHSDGLAEAFGLDAERYYPVMVVSIGQAAETGFDTVRLDAEQITYFK</sequence>
<dbReference type="RefSeq" id="WP_062471991.1">
    <property type="nucleotide sequence ID" value="NZ_BBYN01000035.1"/>
</dbReference>
<dbReference type="AlphaFoldDB" id="A0A1S6INV8"/>
<reference evidence="4 5" key="1">
    <citation type="journal article" date="2014" name="Int. J. Syst. Evol. Microbiol.">
        <title>Jeotgalibaca dankookensis gen. nov., sp. nov., a member of the family Carnobacteriaceae, isolated from seujeot (Korean traditional food).</title>
        <authorList>
            <person name="Lee D.G."/>
            <person name="Trujillo M.E."/>
            <person name="Kang H."/>
            <person name="Ahn T.Y."/>
        </authorList>
    </citation>
    <scope>NUCLEOTIDE SEQUENCE [LARGE SCALE GENOMIC DNA]</scope>
    <source>
        <strain evidence="4 5">EX-07</strain>
    </source>
</reference>
<dbReference type="Pfam" id="PF00881">
    <property type="entry name" value="Nitroreductase"/>
    <property type="match status" value="1"/>
</dbReference>
<feature type="domain" description="Nitroreductase" evidence="3">
    <location>
        <begin position="6"/>
        <end position="181"/>
    </location>
</feature>
<comment type="similarity">
    <text evidence="1">Belongs to the nitroreductase family.</text>
</comment>
<dbReference type="InterPro" id="IPR000415">
    <property type="entry name" value="Nitroreductase-like"/>
</dbReference>
<accession>A0A1S6INV8</accession>
<keyword evidence="2 4" id="KW-0560">Oxidoreductase</keyword>
<name>A0A1S6INV8_9LACT</name>
<protein>
    <submittedName>
        <fullName evidence="4">Putative NAD(P)H nitroreductase YodC</fullName>
        <ecNumber evidence="4">1.-.-.-</ecNumber>
    </submittedName>
</protein>
<dbReference type="PANTHER" id="PTHR43673:SF10">
    <property type="entry name" value="NADH DEHYDROGENASE_NAD(P)H NITROREDUCTASE XCC3605-RELATED"/>
    <property type="match status" value="1"/>
</dbReference>
<dbReference type="EC" id="1.-.-.-" evidence="4"/>
<evidence type="ECO:0000259" key="3">
    <source>
        <dbReference type="Pfam" id="PF00881"/>
    </source>
</evidence>
<dbReference type="OrthoDB" id="9782629at2"/>
<dbReference type="KEGG" id="jda:BW727_100852"/>
<evidence type="ECO:0000256" key="2">
    <source>
        <dbReference type="ARBA" id="ARBA00023002"/>
    </source>
</evidence>
<dbReference type="PANTHER" id="PTHR43673">
    <property type="entry name" value="NAD(P)H NITROREDUCTASE YDGI-RELATED"/>
    <property type="match status" value="1"/>
</dbReference>
<dbReference type="EMBL" id="CP019728">
    <property type="protein sequence ID" value="AQS53245.1"/>
    <property type="molecule type" value="Genomic_DNA"/>
</dbReference>
<dbReference type="Gene3D" id="3.40.109.10">
    <property type="entry name" value="NADH Oxidase"/>
    <property type="match status" value="1"/>
</dbReference>
<evidence type="ECO:0000256" key="1">
    <source>
        <dbReference type="ARBA" id="ARBA00007118"/>
    </source>
</evidence>
<evidence type="ECO:0000313" key="4">
    <source>
        <dbReference type="EMBL" id="AQS53245.1"/>
    </source>
</evidence>